<dbReference type="EMBL" id="CP002691">
    <property type="protein sequence ID" value="AEE51688.1"/>
    <property type="molecule type" value="Genomic_DNA"/>
</dbReference>
<dbReference type="Proteomes" id="UP000008461">
    <property type="component" value="Chromosome"/>
</dbReference>
<gene>
    <name evidence="2" type="ordered locus">Halhy_3836</name>
</gene>
<feature type="signal peptide" evidence="1">
    <location>
        <begin position="1"/>
        <end position="24"/>
    </location>
</feature>
<dbReference type="KEGG" id="hhy:Halhy_3836"/>
<reference key="2">
    <citation type="submission" date="2011-04" db="EMBL/GenBank/DDBJ databases">
        <title>Complete sequence of chromosome of Haliscomenobacter hydrossis DSM 1100.</title>
        <authorList>
            <consortium name="US DOE Joint Genome Institute (JGI-PGF)"/>
            <person name="Lucas S."/>
            <person name="Han J."/>
            <person name="Lapidus A."/>
            <person name="Bruce D."/>
            <person name="Goodwin L."/>
            <person name="Pitluck S."/>
            <person name="Peters L."/>
            <person name="Kyrpides N."/>
            <person name="Mavromatis K."/>
            <person name="Ivanova N."/>
            <person name="Ovchinnikova G."/>
            <person name="Pagani I."/>
            <person name="Daligault H."/>
            <person name="Detter J.C."/>
            <person name="Han C."/>
            <person name="Land M."/>
            <person name="Hauser L."/>
            <person name="Markowitz V."/>
            <person name="Cheng J.-F."/>
            <person name="Hugenholtz P."/>
            <person name="Woyke T."/>
            <person name="Wu D."/>
            <person name="Verbarg S."/>
            <person name="Frueling A."/>
            <person name="Brambilla E."/>
            <person name="Klenk H.-P."/>
            <person name="Eisen J.A."/>
        </authorList>
    </citation>
    <scope>NUCLEOTIDE SEQUENCE</scope>
    <source>
        <strain>DSM 1100</strain>
    </source>
</reference>
<evidence type="ECO:0000256" key="1">
    <source>
        <dbReference type="SAM" id="SignalP"/>
    </source>
</evidence>
<dbReference type="Gene3D" id="2.60.120.260">
    <property type="entry name" value="Galactose-binding domain-like"/>
    <property type="match status" value="1"/>
</dbReference>
<organism evidence="2 3">
    <name type="scientific">Haliscomenobacter hydrossis (strain ATCC 27775 / DSM 1100 / LMG 10767 / O)</name>
    <dbReference type="NCBI Taxonomy" id="760192"/>
    <lineage>
        <taxon>Bacteria</taxon>
        <taxon>Pseudomonadati</taxon>
        <taxon>Bacteroidota</taxon>
        <taxon>Saprospiria</taxon>
        <taxon>Saprospirales</taxon>
        <taxon>Haliscomenobacteraceae</taxon>
        <taxon>Haliscomenobacter</taxon>
    </lineage>
</organism>
<dbReference type="AlphaFoldDB" id="F4L281"/>
<evidence type="ECO:0000313" key="3">
    <source>
        <dbReference type="Proteomes" id="UP000008461"/>
    </source>
</evidence>
<evidence type="ECO:0000313" key="2">
    <source>
        <dbReference type="EMBL" id="AEE51688.1"/>
    </source>
</evidence>
<dbReference type="HOGENOM" id="CLU_775603_0_0_10"/>
<protein>
    <submittedName>
        <fullName evidence="2">Uncharacterized protein</fullName>
    </submittedName>
</protein>
<feature type="chain" id="PRO_5003310596" evidence="1">
    <location>
        <begin position="25"/>
        <end position="357"/>
    </location>
</feature>
<dbReference type="RefSeq" id="WP_013766227.1">
    <property type="nucleotide sequence ID" value="NC_015510.1"/>
</dbReference>
<keyword evidence="1" id="KW-0732">Signal</keyword>
<dbReference type="OrthoDB" id="9975079at2"/>
<proteinExistence type="predicted"/>
<keyword evidence="3" id="KW-1185">Reference proteome</keyword>
<reference evidence="2 3" key="1">
    <citation type="journal article" date="2011" name="Stand. Genomic Sci.">
        <title>Complete genome sequence of Haliscomenobacter hydrossis type strain (O).</title>
        <authorList>
            <consortium name="US DOE Joint Genome Institute (JGI-PGF)"/>
            <person name="Daligault H."/>
            <person name="Lapidus A."/>
            <person name="Zeytun A."/>
            <person name="Nolan M."/>
            <person name="Lucas S."/>
            <person name="Del Rio T.G."/>
            <person name="Tice H."/>
            <person name="Cheng J.F."/>
            <person name="Tapia R."/>
            <person name="Han C."/>
            <person name="Goodwin L."/>
            <person name="Pitluck S."/>
            <person name="Liolios K."/>
            <person name="Pagani I."/>
            <person name="Ivanova N."/>
            <person name="Huntemann M."/>
            <person name="Mavromatis K."/>
            <person name="Mikhailova N."/>
            <person name="Pati A."/>
            <person name="Chen A."/>
            <person name="Palaniappan K."/>
            <person name="Land M."/>
            <person name="Hauser L."/>
            <person name="Brambilla E.M."/>
            <person name="Rohde M."/>
            <person name="Verbarg S."/>
            <person name="Goker M."/>
            <person name="Bristow J."/>
            <person name="Eisen J.A."/>
            <person name="Markowitz V."/>
            <person name="Hugenholtz P."/>
            <person name="Kyrpides N.C."/>
            <person name="Klenk H.P."/>
            <person name="Woyke T."/>
        </authorList>
    </citation>
    <scope>NUCLEOTIDE SEQUENCE [LARGE SCALE GENOMIC DNA]</scope>
    <source>
        <strain evidence="3">ATCC 27775 / DSM 1100 / LMG 10767 / O</strain>
    </source>
</reference>
<sequence>MKSLHFLSYFCFAILALAILPLSAANLVQNPNFETVGANGLQVNLPGAPAPFESPAKFWFLHTSNNNAPLSSRMLASNGPNAPRMIEVRCGGNESGVFQKFNPNGNKKVTVTAYVKVVTGQVQLGVGVDGFTSQAVAVGPTNKWEKLSFVTDGTKLNNWVWVYNQNPNGGLFFVDFVSVEPVCTPDVFTENGSFSFVGPLGIATNNAGVIPPGTPSAAKDWYVHNSNAGAAINSNLMGSTGPDGGRMLLVRTMGNEGGVFQKFNSNGVQKVIVTAWVYVMKGQVQLGLGKDGFTSQAVMSTKVNQWEKLTIVSDGATLNNWVWVYNQAPAGGDFYIDFVEVKSICPPVLIPNLAVRN</sequence>
<name>F4L281_HALH1</name>
<accession>F4L281</accession>